<feature type="compositionally biased region" description="Basic residues" evidence="1">
    <location>
        <begin position="405"/>
        <end position="419"/>
    </location>
</feature>
<dbReference type="InterPro" id="IPR035892">
    <property type="entry name" value="C2_domain_sf"/>
</dbReference>
<protein>
    <submittedName>
        <fullName evidence="4 5">Uncharacterized protein LOC100208397 isoform X2</fullName>
    </submittedName>
</protein>
<keyword evidence="2" id="KW-1133">Transmembrane helix</keyword>
<evidence type="ECO:0000313" key="4">
    <source>
        <dbReference type="RefSeq" id="XP_065665106.1"/>
    </source>
</evidence>
<dbReference type="Proteomes" id="UP001652625">
    <property type="component" value="Chromosome 11"/>
</dbReference>
<feature type="compositionally biased region" description="Polar residues" evidence="1">
    <location>
        <begin position="441"/>
        <end position="455"/>
    </location>
</feature>
<feature type="region of interest" description="Disordered" evidence="1">
    <location>
        <begin position="239"/>
        <end position="266"/>
    </location>
</feature>
<keyword evidence="3" id="KW-1185">Reference proteome</keyword>
<keyword evidence="2" id="KW-0472">Membrane</keyword>
<proteinExistence type="predicted"/>
<keyword evidence="2" id="KW-0812">Transmembrane</keyword>
<evidence type="ECO:0000256" key="2">
    <source>
        <dbReference type="SAM" id="Phobius"/>
    </source>
</evidence>
<reference evidence="4 5" key="1">
    <citation type="submission" date="2025-05" db="UniProtKB">
        <authorList>
            <consortium name="RefSeq"/>
        </authorList>
    </citation>
    <scope>IDENTIFICATION</scope>
</reference>
<dbReference type="GeneID" id="100208397"/>
<name>A0ABM4CT51_HYDVU</name>
<dbReference type="RefSeq" id="XP_065665107.1">
    <property type="nucleotide sequence ID" value="XM_065809035.1"/>
</dbReference>
<sequence>MEASSEISAAILALLSIGFVILFGYMTVYCYIQWHKRNKVESDLGESWLDAERKPLIPGRFHAQGVQPYGPDDDVDSLNGEDFYQNDDKELNPLARIIFVMRYDKKREELMVRLVQIEGLPVSHQIYSPNSAYVDVQLKYTGSHNSNENLNEVTRPPRLDICLQQVYYFIISEQQMLTHSLEFRINTFDEQFRKFVSGLVEFNLSYEMGEDILTGTEVVFVKDILQPLKIKDMATHDEEAISHNDRRSSHIEENNTNSDASMSHCSSNESLKWEPESSMLSLDNFSFYKSEQNLSVPLSDSKRSHSIGYLPTYEWNIQEVPIDLESDATPTESKKLAPHSKKLNTVIKLPPEKTTPPPEKFYHIVPVTPGHSLPFEQQGIKEKTNKQLTLKKKNKLSQLASFRRSTPKSKLSKSSHKKSNPSLHQVKQSEVPSKKNLNDKVGSTSGSSKIQSNKQ</sequence>
<organism evidence="3 4">
    <name type="scientific">Hydra vulgaris</name>
    <name type="common">Hydra</name>
    <name type="synonym">Hydra attenuata</name>
    <dbReference type="NCBI Taxonomy" id="6087"/>
    <lineage>
        <taxon>Eukaryota</taxon>
        <taxon>Metazoa</taxon>
        <taxon>Cnidaria</taxon>
        <taxon>Hydrozoa</taxon>
        <taxon>Hydroidolina</taxon>
        <taxon>Anthoathecata</taxon>
        <taxon>Aplanulata</taxon>
        <taxon>Hydridae</taxon>
        <taxon>Hydra</taxon>
    </lineage>
</organism>
<gene>
    <name evidence="4 5" type="primary">LOC100208397</name>
</gene>
<feature type="compositionally biased region" description="Basic and acidic residues" evidence="1">
    <location>
        <begin position="239"/>
        <end position="253"/>
    </location>
</feature>
<feature type="region of interest" description="Disordered" evidence="1">
    <location>
        <begin position="393"/>
        <end position="455"/>
    </location>
</feature>
<dbReference type="Gene3D" id="2.60.40.150">
    <property type="entry name" value="C2 domain"/>
    <property type="match status" value="1"/>
</dbReference>
<accession>A0ABM4CT51</accession>
<evidence type="ECO:0000313" key="5">
    <source>
        <dbReference type="RefSeq" id="XP_065665107.1"/>
    </source>
</evidence>
<feature type="transmembrane region" description="Helical" evidence="2">
    <location>
        <begin position="12"/>
        <end position="32"/>
    </location>
</feature>
<dbReference type="RefSeq" id="XP_065665106.1">
    <property type="nucleotide sequence ID" value="XM_065809034.1"/>
</dbReference>
<evidence type="ECO:0000256" key="1">
    <source>
        <dbReference type="SAM" id="MobiDB-lite"/>
    </source>
</evidence>
<evidence type="ECO:0000313" key="3">
    <source>
        <dbReference type="Proteomes" id="UP001652625"/>
    </source>
</evidence>
<feature type="compositionally biased region" description="Polar residues" evidence="1">
    <location>
        <begin position="254"/>
        <end position="266"/>
    </location>
</feature>